<dbReference type="Proteomes" id="UP000638648">
    <property type="component" value="Unassembled WGS sequence"/>
</dbReference>
<comment type="caution">
    <text evidence="2">The sequence shown here is derived from an EMBL/GenBank/DDBJ whole genome shotgun (WGS) entry which is preliminary data.</text>
</comment>
<evidence type="ECO:0000259" key="1">
    <source>
        <dbReference type="Pfam" id="PF21806"/>
    </source>
</evidence>
<dbReference type="EMBL" id="JADBEM010000001">
    <property type="protein sequence ID" value="MBE1608862.1"/>
    <property type="molecule type" value="Genomic_DNA"/>
</dbReference>
<proteinExistence type="predicted"/>
<protein>
    <recommendedName>
        <fullName evidence="1">DUF6879 domain-containing protein</fullName>
    </recommendedName>
</protein>
<name>A0A927N4L7_9ACTN</name>
<accession>A0A927N4L7</accession>
<organism evidence="2 3">
    <name type="scientific">Actinopolymorpha pittospori</name>
    <dbReference type="NCBI Taxonomy" id="648752"/>
    <lineage>
        <taxon>Bacteria</taxon>
        <taxon>Bacillati</taxon>
        <taxon>Actinomycetota</taxon>
        <taxon>Actinomycetes</taxon>
        <taxon>Propionibacteriales</taxon>
        <taxon>Actinopolymorphaceae</taxon>
        <taxon>Actinopolymorpha</taxon>
    </lineage>
</organism>
<evidence type="ECO:0000313" key="3">
    <source>
        <dbReference type="Proteomes" id="UP000638648"/>
    </source>
</evidence>
<dbReference type="Pfam" id="PF21806">
    <property type="entry name" value="DUF6879"/>
    <property type="match status" value="1"/>
</dbReference>
<feature type="domain" description="DUF6879" evidence="1">
    <location>
        <begin position="10"/>
        <end position="173"/>
    </location>
</feature>
<keyword evidence="3" id="KW-1185">Reference proteome</keyword>
<dbReference type="AlphaFoldDB" id="A0A927N4L7"/>
<sequence length="180" mass="21035">MTVAEIVSGDAFSDLFRNFEHTAWRLEVRTAYGVANEDDPYRQFLAGEEPDTEWFGPWLRLMEEQTGLGKRVERVRLIDDPPSDYLRFELWGTPFNQSAGEDIRYLDRRKAQALSLPGYDFWLFDSTLLARLQFGENDRFLGVTLDRDPAEVVRHCYWRDAAWHHAESFADYMERTTAAA</sequence>
<evidence type="ECO:0000313" key="2">
    <source>
        <dbReference type="EMBL" id="MBE1608862.1"/>
    </source>
</evidence>
<dbReference type="InterPro" id="IPR049244">
    <property type="entry name" value="DUF6879"/>
</dbReference>
<reference evidence="2" key="1">
    <citation type="submission" date="2020-10" db="EMBL/GenBank/DDBJ databases">
        <title>Sequencing the genomes of 1000 actinobacteria strains.</title>
        <authorList>
            <person name="Klenk H.-P."/>
        </authorList>
    </citation>
    <scope>NUCLEOTIDE SEQUENCE</scope>
    <source>
        <strain evidence="2">DSM 45354</strain>
    </source>
</reference>
<gene>
    <name evidence="2" type="ORF">HEB94_005710</name>
</gene>